<evidence type="ECO:0000313" key="2">
    <source>
        <dbReference type="Proteomes" id="UP000295741"/>
    </source>
</evidence>
<keyword evidence="2" id="KW-1185">Reference proteome</keyword>
<organism evidence="1 2">
    <name type="scientific">Sediminibacterium goheungense</name>
    <dbReference type="NCBI Taxonomy" id="1086393"/>
    <lineage>
        <taxon>Bacteria</taxon>
        <taxon>Pseudomonadati</taxon>
        <taxon>Bacteroidota</taxon>
        <taxon>Chitinophagia</taxon>
        <taxon>Chitinophagales</taxon>
        <taxon>Chitinophagaceae</taxon>
        <taxon>Sediminibacterium</taxon>
    </lineage>
</organism>
<comment type="caution">
    <text evidence="1">The sequence shown here is derived from an EMBL/GenBank/DDBJ whole genome shotgun (WGS) entry which is preliminary data.</text>
</comment>
<dbReference type="Proteomes" id="UP000295741">
    <property type="component" value="Unassembled WGS sequence"/>
</dbReference>
<reference evidence="1 2" key="1">
    <citation type="submission" date="2019-03" db="EMBL/GenBank/DDBJ databases">
        <title>Genomic Encyclopedia of Archaeal and Bacterial Type Strains, Phase II (KMG-II): from individual species to whole genera.</title>
        <authorList>
            <person name="Goeker M."/>
        </authorList>
    </citation>
    <scope>NUCLEOTIDE SEQUENCE [LARGE SCALE GENOMIC DNA]</scope>
    <source>
        <strain evidence="1 2">DSM 28323</strain>
    </source>
</reference>
<accession>A0A4R6J2B8</accession>
<dbReference type="EMBL" id="SNWP01000010">
    <property type="protein sequence ID" value="TDO29373.1"/>
    <property type="molecule type" value="Genomic_DNA"/>
</dbReference>
<protein>
    <submittedName>
        <fullName evidence="1">Uncharacterized protein</fullName>
    </submittedName>
</protein>
<gene>
    <name evidence="1" type="ORF">BC659_1462</name>
</gene>
<dbReference type="RefSeq" id="WP_133473976.1">
    <property type="nucleotide sequence ID" value="NZ_SNWP01000010.1"/>
</dbReference>
<evidence type="ECO:0000313" key="1">
    <source>
        <dbReference type="EMBL" id="TDO29373.1"/>
    </source>
</evidence>
<sequence>MIICQLFFLLNFTDRIKTMLPLFSFLPDRKPAIVSKRVHDQLLYAIGRNIAIEQLAERKKNPKALQKSKKTNLNKGKA</sequence>
<proteinExistence type="predicted"/>
<dbReference type="AlphaFoldDB" id="A0A4R6J2B8"/>
<name>A0A4R6J2B8_9BACT</name>